<dbReference type="InterPro" id="IPR006439">
    <property type="entry name" value="HAD-SF_hydro_IA"/>
</dbReference>
<dbReference type="InterPro" id="IPR051806">
    <property type="entry name" value="HAD-like_SPP"/>
</dbReference>
<comment type="caution">
    <text evidence="1">The sequence shown here is derived from an EMBL/GenBank/DDBJ whole genome shotgun (WGS) entry which is preliminary data.</text>
</comment>
<accession>A0A937W4F4</accession>
<protein>
    <submittedName>
        <fullName evidence="1">HAD-IA family hydrolase</fullName>
    </submittedName>
</protein>
<organism evidence="1 2">
    <name type="scientific">Tectimicrobiota bacterium</name>
    <dbReference type="NCBI Taxonomy" id="2528274"/>
    <lineage>
        <taxon>Bacteria</taxon>
        <taxon>Pseudomonadati</taxon>
        <taxon>Nitrospinota/Tectimicrobiota group</taxon>
        <taxon>Candidatus Tectimicrobiota</taxon>
    </lineage>
</organism>
<evidence type="ECO:0000313" key="2">
    <source>
        <dbReference type="Proteomes" id="UP000712673"/>
    </source>
</evidence>
<dbReference type="Proteomes" id="UP000712673">
    <property type="component" value="Unassembled WGS sequence"/>
</dbReference>
<dbReference type="SFLD" id="SFLDS00003">
    <property type="entry name" value="Haloacid_Dehalogenase"/>
    <property type="match status" value="1"/>
</dbReference>
<dbReference type="InterPro" id="IPR023198">
    <property type="entry name" value="PGP-like_dom2"/>
</dbReference>
<keyword evidence="1" id="KW-0378">Hydrolase</keyword>
<name>A0A937W4F4_UNCTE</name>
<proteinExistence type="predicted"/>
<dbReference type="Gene3D" id="3.40.50.1000">
    <property type="entry name" value="HAD superfamily/HAD-like"/>
    <property type="match status" value="1"/>
</dbReference>
<dbReference type="PANTHER" id="PTHR43481:SF4">
    <property type="entry name" value="GLYCEROL-1-PHOSPHATE PHOSPHOHYDROLASE 1-RELATED"/>
    <property type="match status" value="1"/>
</dbReference>
<dbReference type="Gene3D" id="1.10.150.240">
    <property type="entry name" value="Putative phosphatase, domain 2"/>
    <property type="match status" value="1"/>
</dbReference>
<reference evidence="1" key="1">
    <citation type="submission" date="2019-03" db="EMBL/GenBank/DDBJ databases">
        <title>Lake Tanganyika Metagenome-Assembled Genomes (MAGs).</title>
        <authorList>
            <person name="Tran P."/>
        </authorList>
    </citation>
    <scope>NUCLEOTIDE SEQUENCE</scope>
    <source>
        <strain evidence="1">K_DeepCast_65m_m2_066</strain>
    </source>
</reference>
<dbReference type="EMBL" id="VGLS01000456">
    <property type="protein sequence ID" value="MBM3225007.1"/>
    <property type="molecule type" value="Genomic_DNA"/>
</dbReference>
<dbReference type="NCBIfam" id="TIGR01509">
    <property type="entry name" value="HAD-SF-IA-v3"/>
    <property type="match status" value="1"/>
</dbReference>
<dbReference type="CDD" id="cd07505">
    <property type="entry name" value="HAD_BPGM-like"/>
    <property type="match status" value="1"/>
</dbReference>
<sequence length="203" mass="22315">MTRGGTMVPWTLPEGRRGLIFDCDGTLVDSMPLHYQAWITVLRRYDLDFTEARFYQWAGVPVDEIIRRLAAEQGRTVDAQAIATERDTYFHRLPANALRPVAAVVAIARRFHRHLPLAVATGSTQASAEASLRAIGILEWFDAVISSQDAGHPKPAPDVFLMAAARIAVPPHACVAFEDGEAGLQAAHAAGMHVVDVRPWLQR</sequence>
<dbReference type="InterPro" id="IPR023214">
    <property type="entry name" value="HAD_sf"/>
</dbReference>
<dbReference type="AlphaFoldDB" id="A0A937W4F4"/>
<dbReference type="SUPFAM" id="SSF56784">
    <property type="entry name" value="HAD-like"/>
    <property type="match status" value="1"/>
</dbReference>
<dbReference type="SFLD" id="SFLDG01129">
    <property type="entry name" value="C1.5:_HAD__Beta-PGM__Phosphata"/>
    <property type="match status" value="1"/>
</dbReference>
<evidence type="ECO:0000313" key="1">
    <source>
        <dbReference type="EMBL" id="MBM3225007.1"/>
    </source>
</evidence>
<dbReference type="InterPro" id="IPR036412">
    <property type="entry name" value="HAD-like_sf"/>
</dbReference>
<dbReference type="PANTHER" id="PTHR43481">
    <property type="entry name" value="FRUCTOSE-1-PHOSPHATE PHOSPHATASE"/>
    <property type="match status" value="1"/>
</dbReference>
<dbReference type="Pfam" id="PF00702">
    <property type="entry name" value="Hydrolase"/>
    <property type="match status" value="1"/>
</dbReference>
<gene>
    <name evidence="1" type="ORF">FJZ47_14550</name>
</gene>
<dbReference type="GO" id="GO:0050308">
    <property type="term" value="F:sugar-phosphatase activity"/>
    <property type="evidence" value="ECO:0007669"/>
    <property type="project" value="TreeGrafter"/>
</dbReference>